<organism evidence="1 2">
    <name type="scientific">Aaosphaeria arxii CBS 175.79</name>
    <dbReference type="NCBI Taxonomy" id="1450172"/>
    <lineage>
        <taxon>Eukaryota</taxon>
        <taxon>Fungi</taxon>
        <taxon>Dikarya</taxon>
        <taxon>Ascomycota</taxon>
        <taxon>Pezizomycotina</taxon>
        <taxon>Dothideomycetes</taxon>
        <taxon>Pleosporomycetidae</taxon>
        <taxon>Pleosporales</taxon>
        <taxon>Pleosporales incertae sedis</taxon>
        <taxon>Aaosphaeria</taxon>
    </lineage>
</organism>
<keyword evidence="2" id="KW-1185">Reference proteome</keyword>
<dbReference type="InterPro" id="IPR038883">
    <property type="entry name" value="AN11006-like"/>
</dbReference>
<accession>A0A6A5Y9V6</accession>
<dbReference type="AlphaFoldDB" id="A0A6A5Y9V6"/>
<dbReference type="PANTHER" id="PTHR42085:SF1">
    <property type="entry name" value="F-BOX DOMAIN-CONTAINING PROTEIN"/>
    <property type="match status" value="1"/>
</dbReference>
<reference evidence="1" key="1">
    <citation type="journal article" date="2020" name="Stud. Mycol.">
        <title>101 Dothideomycetes genomes: a test case for predicting lifestyles and emergence of pathogens.</title>
        <authorList>
            <person name="Haridas S."/>
            <person name="Albert R."/>
            <person name="Binder M."/>
            <person name="Bloem J."/>
            <person name="Labutti K."/>
            <person name="Salamov A."/>
            <person name="Andreopoulos B."/>
            <person name="Baker S."/>
            <person name="Barry K."/>
            <person name="Bills G."/>
            <person name="Bluhm B."/>
            <person name="Cannon C."/>
            <person name="Castanera R."/>
            <person name="Culley D."/>
            <person name="Daum C."/>
            <person name="Ezra D."/>
            <person name="Gonzalez J."/>
            <person name="Henrissat B."/>
            <person name="Kuo A."/>
            <person name="Liang C."/>
            <person name="Lipzen A."/>
            <person name="Lutzoni F."/>
            <person name="Magnuson J."/>
            <person name="Mondo S."/>
            <person name="Nolan M."/>
            <person name="Ohm R."/>
            <person name="Pangilinan J."/>
            <person name="Park H.-J."/>
            <person name="Ramirez L."/>
            <person name="Alfaro M."/>
            <person name="Sun H."/>
            <person name="Tritt A."/>
            <person name="Yoshinaga Y."/>
            <person name="Zwiers L.-H."/>
            <person name="Turgeon B."/>
            <person name="Goodwin S."/>
            <person name="Spatafora J."/>
            <person name="Crous P."/>
            <person name="Grigoriev I."/>
        </authorList>
    </citation>
    <scope>NUCLEOTIDE SEQUENCE</scope>
    <source>
        <strain evidence="1">CBS 175.79</strain>
    </source>
</reference>
<evidence type="ECO:0008006" key="3">
    <source>
        <dbReference type="Google" id="ProtNLM"/>
    </source>
</evidence>
<name>A0A6A5Y9V6_9PLEO</name>
<proteinExistence type="predicted"/>
<gene>
    <name evidence="1" type="ORF">BU24DRAFT_458222</name>
</gene>
<dbReference type="PANTHER" id="PTHR42085">
    <property type="entry name" value="F-BOX DOMAIN-CONTAINING PROTEIN"/>
    <property type="match status" value="1"/>
</dbReference>
<protein>
    <recommendedName>
        <fullName evidence="3">F-box domain-containing protein</fullName>
    </recommendedName>
</protein>
<evidence type="ECO:0000313" key="1">
    <source>
        <dbReference type="EMBL" id="KAF2022365.1"/>
    </source>
</evidence>
<dbReference type="Proteomes" id="UP000799778">
    <property type="component" value="Unassembled WGS sequence"/>
</dbReference>
<dbReference type="RefSeq" id="XP_033390704.1">
    <property type="nucleotide sequence ID" value="XM_033531610.1"/>
</dbReference>
<dbReference type="EMBL" id="ML978066">
    <property type="protein sequence ID" value="KAF2022365.1"/>
    <property type="molecule type" value="Genomic_DNA"/>
</dbReference>
<dbReference type="GeneID" id="54289007"/>
<sequence>MDNFAPLLRLPREVRDMIYHYVFSPTFPNNSILMAQHLPSFHIWIPYPKSQRNFTIFPVELAPICLTNTQLYRETINLYLKTIILEVTLETVADALLQWLSQTTPPQQSLLDSIHHLSLQSLTPQRNRKRLDFLVSCPNLRSLTLHLKYKYWQILPKSLVREMDPTTFFNNPYILDRWSHGRRIYRREWDLGENSAWCEGHVGSTILKRLVEVYRMKEIFKMKSLEMFTFYVEAEAAEEYKRGLASSLKAHLATLRREEGLREVIIDDGF</sequence>
<evidence type="ECO:0000313" key="2">
    <source>
        <dbReference type="Proteomes" id="UP000799778"/>
    </source>
</evidence>